<evidence type="ECO:0000256" key="10">
    <source>
        <dbReference type="ARBA" id="ARBA00023012"/>
    </source>
</evidence>
<dbReference type="Proteomes" id="UP000049127">
    <property type="component" value="Unassembled WGS sequence"/>
</dbReference>
<evidence type="ECO:0000313" key="14">
    <source>
        <dbReference type="EMBL" id="CEQ03666.1"/>
    </source>
</evidence>
<dbReference type="PROSITE" id="PS50109">
    <property type="entry name" value="HIS_KIN"/>
    <property type="match status" value="1"/>
</dbReference>
<dbReference type="EC" id="2.7.13.3" evidence="3"/>
<dbReference type="GO" id="GO:0000155">
    <property type="term" value="F:phosphorelay sensor kinase activity"/>
    <property type="evidence" value="ECO:0007669"/>
    <property type="project" value="InterPro"/>
</dbReference>
<dbReference type="RefSeq" id="WP_077066941.1">
    <property type="nucleotide sequence ID" value="NZ_CDNI01000003.1"/>
</dbReference>
<protein>
    <recommendedName>
        <fullName evidence="3">histidine kinase</fullName>
        <ecNumber evidence="3">2.7.13.3</ecNumber>
    </recommendedName>
</protein>
<dbReference type="SUPFAM" id="SSF55874">
    <property type="entry name" value="ATPase domain of HSP90 chaperone/DNA topoisomerase II/histidine kinase"/>
    <property type="match status" value="1"/>
</dbReference>
<evidence type="ECO:0000256" key="5">
    <source>
        <dbReference type="ARBA" id="ARBA00022553"/>
    </source>
</evidence>
<comment type="catalytic activity">
    <reaction evidence="1">
        <text>ATP + protein L-histidine = ADP + protein N-phospho-L-histidine.</text>
        <dbReference type="EC" id="2.7.13.3"/>
    </reaction>
</comment>
<proteinExistence type="predicted"/>
<dbReference type="Pfam" id="PF02518">
    <property type="entry name" value="HATPase_c"/>
    <property type="match status" value="1"/>
</dbReference>
<keyword evidence="11" id="KW-0472">Membrane</keyword>
<dbReference type="AlphaFoldDB" id="A0A0C7QJL6"/>
<evidence type="ECO:0000256" key="4">
    <source>
        <dbReference type="ARBA" id="ARBA00022475"/>
    </source>
</evidence>
<gene>
    <name evidence="14" type="primary">yycG_4</name>
    <name evidence="14" type="ORF">R28058_13991</name>
</gene>
<name>A0A0C7QJL6_PARSO</name>
<dbReference type="InterPro" id="IPR003594">
    <property type="entry name" value="HATPase_dom"/>
</dbReference>
<dbReference type="PROSITE" id="PS50113">
    <property type="entry name" value="PAC"/>
    <property type="match status" value="1"/>
</dbReference>
<keyword evidence="8 14" id="KW-0418">Kinase</keyword>
<dbReference type="Gene3D" id="3.30.450.20">
    <property type="entry name" value="PAS domain"/>
    <property type="match status" value="2"/>
</dbReference>
<dbReference type="InterPro" id="IPR035965">
    <property type="entry name" value="PAS-like_dom_sf"/>
</dbReference>
<evidence type="ECO:0000256" key="9">
    <source>
        <dbReference type="ARBA" id="ARBA00022840"/>
    </source>
</evidence>
<dbReference type="InterPro" id="IPR000700">
    <property type="entry name" value="PAS-assoc_C"/>
</dbReference>
<evidence type="ECO:0000256" key="1">
    <source>
        <dbReference type="ARBA" id="ARBA00000085"/>
    </source>
</evidence>
<dbReference type="EMBL" id="CEKZ01000003">
    <property type="protein sequence ID" value="CEQ03666.1"/>
    <property type="molecule type" value="Genomic_DNA"/>
</dbReference>
<dbReference type="Pfam" id="PF00512">
    <property type="entry name" value="HisKA"/>
    <property type="match status" value="1"/>
</dbReference>
<dbReference type="InterPro" id="IPR036097">
    <property type="entry name" value="HisK_dim/P_sf"/>
</dbReference>
<dbReference type="CDD" id="cd00082">
    <property type="entry name" value="HisKA"/>
    <property type="match status" value="1"/>
</dbReference>
<dbReference type="SMART" id="SM00091">
    <property type="entry name" value="PAS"/>
    <property type="match status" value="2"/>
</dbReference>
<keyword evidence="6 14" id="KW-0808">Transferase</keyword>
<keyword evidence="7" id="KW-0547">Nucleotide-binding</keyword>
<evidence type="ECO:0000256" key="8">
    <source>
        <dbReference type="ARBA" id="ARBA00022777"/>
    </source>
</evidence>
<keyword evidence="9" id="KW-0067">ATP-binding</keyword>
<organism evidence="14 15">
    <name type="scientific">Paraclostridium sordellii</name>
    <name type="common">Clostridium sordellii</name>
    <dbReference type="NCBI Taxonomy" id="1505"/>
    <lineage>
        <taxon>Bacteria</taxon>
        <taxon>Bacillati</taxon>
        <taxon>Bacillota</taxon>
        <taxon>Clostridia</taxon>
        <taxon>Peptostreptococcales</taxon>
        <taxon>Peptostreptococcaceae</taxon>
        <taxon>Paraclostridium</taxon>
    </lineage>
</organism>
<evidence type="ECO:0000256" key="3">
    <source>
        <dbReference type="ARBA" id="ARBA00012438"/>
    </source>
</evidence>
<dbReference type="PANTHER" id="PTHR43547">
    <property type="entry name" value="TWO-COMPONENT HISTIDINE KINASE"/>
    <property type="match status" value="1"/>
</dbReference>
<reference evidence="14 15" key="1">
    <citation type="submission" date="2015-01" db="EMBL/GenBank/DDBJ databases">
        <authorList>
            <person name="Aslett A.Martin."/>
            <person name="De Silva Nishadi"/>
        </authorList>
    </citation>
    <scope>NUCLEOTIDE SEQUENCE [LARGE SCALE GENOMIC DNA]</scope>
    <source>
        <strain evidence="14 15">R28058</strain>
    </source>
</reference>
<feature type="domain" description="Histidine kinase" evidence="12">
    <location>
        <begin position="374"/>
        <end position="595"/>
    </location>
</feature>
<evidence type="ECO:0000256" key="2">
    <source>
        <dbReference type="ARBA" id="ARBA00004236"/>
    </source>
</evidence>
<dbReference type="CDD" id="cd00130">
    <property type="entry name" value="PAS"/>
    <property type="match status" value="2"/>
</dbReference>
<feature type="domain" description="PAC" evidence="13">
    <location>
        <begin position="314"/>
        <end position="366"/>
    </location>
</feature>
<dbReference type="Pfam" id="PF13426">
    <property type="entry name" value="PAS_9"/>
    <property type="match status" value="1"/>
</dbReference>
<dbReference type="InterPro" id="IPR005467">
    <property type="entry name" value="His_kinase_dom"/>
</dbReference>
<accession>A0A0C7QJL6</accession>
<dbReference type="InterPro" id="IPR004358">
    <property type="entry name" value="Sig_transdc_His_kin-like_C"/>
</dbReference>
<evidence type="ECO:0000256" key="7">
    <source>
        <dbReference type="ARBA" id="ARBA00022741"/>
    </source>
</evidence>
<keyword evidence="4" id="KW-1003">Cell membrane</keyword>
<comment type="subcellular location">
    <subcellularLocation>
        <location evidence="2">Cell membrane</location>
    </subcellularLocation>
</comment>
<dbReference type="InterPro" id="IPR000014">
    <property type="entry name" value="PAS"/>
</dbReference>
<keyword evidence="10" id="KW-0902">Two-component regulatory system</keyword>
<evidence type="ECO:0000259" key="12">
    <source>
        <dbReference type="PROSITE" id="PS50109"/>
    </source>
</evidence>
<dbReference type="FunFam" id="3.30.565.10:FF:000023">
    <property type="entry name" value="PAS domain-containing sensor histidine kinase"/>
    <property type="match status" value="1"/>
</dbReference>
<dbReference type="PANTHER" id="PTHR43547:SF2">
    <property type="entry name" value="HYBRID SIGNAL TRANSDUCTION HISTIDINE KINASE C"/>
    <property type="match status" value="1"/>
</dbReference>
<dbReference type="Pfam" id="PF08448">
    <property type="entry name" value="PAS_4"/>
    <property type="match status" value="1"/>
</dbReference>
<evidence type="ECO:0000259" key="13">
    <source>
        <dbReference type="PROSITE" id="PS50113"/>
    </source>
</evidence>
<evidence type="ECO:0000256" key="11">
    <source>
        <dbReference type="ARBA" id="ARBA00023136"/>
    </source>
</evidence>
<sequence length="625" mass="72847">MDRIYREMIEDSPMAYIHIKVKMGNDKKFIGVEVKEFNKAYKRFFDTYDENIMNEYLFNSIEKSKLDEWRKIFRKAKENKKCTKLIYVEKIDTHFNMEIYSAGNEEFHIRFTKINDQCFKLSSELKNSPCLAWIKDRDGIYVDVNNKFLEFFNKSCDEVIGKTDYEIMSKEIAKEFINQDNYVMKDNKINIYEDSIYLDENKLGYFQTVKCPFIDGVNNIILGTIGISIEMTRKVEVFKSTEKNEKIFLEIANNIHDSIIILDESKVQYISPAFEKMFGFQLGESYQDIERWIKSGNEIEFENEPKGYEFNKPYNLTFKIRMKGKEEQWIFAKFVPLLDEHGKVLKKIGILSDVTQDKKLDLELEKLRMDFFANLSHELRTPINLIFSALQVINLKLNKIDNEDLEYFDKYLSIIGQNSNRLLKLVNNLIDTTRLDSGCFNYSPKNNDIISCIEDICLSVADFVKANNLSIIFDTDTEEKIIGFDQDNMERIMLNLISNAIKFNQPGGNIQVSVNCNENVEIRVKDSGIGIPPEKLNSIFRRFEQVKDKFKKDREGSGIGLSLVKSLVEIHGGRICVNSIIGEGSEFIITLPCDLADENSDNVFENPKYLNKVNWMNVEFSDIYS</sequence>
<dbReference type="PRINTS" id="PR00344">
    <property type="entry name" value="BCTRLSENSOR"/>
</dbReference>
<dbReference type="InterPro" id="IPR013656">
    <property type="entry name" value="PAS_4"/>
</dbReference>
<keyword evidence="5" id="KW-0597">Phosphoprotein</keyword>
<dbReference type="Gene3D" id="1.10.287.130">
    <property type="match status" value="1"/>
</dbReference>
<dbReference type="InterPro" id="IPR003661">
    <property type="entry name" value="HisK_dim/P_dom"/>
</dbReference>
<dbReference type="Gene3D" id="3.30.565.10">
    <property type="entry name" value="Histidine kinase-like ATPase, C-terminal domain"/>
    <property type="match status" value="1"/>
</dbReference>
<dbReference type="SUPFAM" id="SSF47384">
    <property type="entry name" value="Homodimeric domain of signal transducing histidine kinase"/>
    <property type="match status" value="1"/>
</dbReference>
<evidence type="ECO:0000256" key="6">
    <source>
        <dbReference type="ARBA" id="ARBA00022679"/>
    </source>
</evidence>
<dbReference type="SMART" id="SM00388">
    <property type="entry name" value="HisKA"/>
    <property type="match status" value="1"/>
</dbReference>
<evidence type="ECO:0000313" key="15">
    <source>
        <dbReference type="Proteomes" id="UP000049127"/>
    </source>
</evidence>
<dbReference type="SMART" id="SM00387">
    <property type="entry name" value="HATPase_c"/>
    <property type="match status" value="1"/>
</dbReference>
<dbReference type="GO" id="GO:0005524">
    <property type="term" value="F:ATP binding"/>
    <property type="evidence" value="ECO:0007669"/>
    <property type="project" value="UniProtKB-KW"/>
</dbReference>
<dbReference type="SUPFAM" id="SSF55785">
    <property type="entry name" value="PYP-like sensor domain (PAS domain)"/>
    <property type="match status" value="2"/>
</dbReference>
<dbReference type="InterPro" id="IPR036890">
    <property type="entry name" value="HATPase_C_sf"/>
</dbReference>
<dbReference type="GO" id="GO:0005886">
    <property type="term" value="C:plasma membrane"/>
    <property type="evidence" value="ECO:0007669"/>
    <property type="project" value="UniProtKB-SubCell"/>
</dbReference>